<dbReference type="InterPro" id="IPR020053">
    <property type="entry name" value="Ribosome-bd_factorA_CS"/>
</dbReference>
<dbReference type="SUPFAM" id="SSF89919">
    <property type="entry name" value="Ribosome-binding factor A, RbfA"/>
    <property type="match status" value="1"/>
</dbReference>
<name>A0A6P5KAN8_PHACI</name>
<proteinExistence type="predicted"/>
<evidence type="ECO:0000313" key="2">
    <source>
        <dbReference type="RefSeq" id="XP_020842548.1"/>
    </source>
</evidence>
<dbReference type="InterPro" id="IPR023799">
    <property type="entry name" value="RbfA_dom_sf"/>
</dbReference>
<dbReference type="GeneID" id="110208742"/>
<accession>A0A6P5KAN8</accession>
<dbReference type="Proteomes" id="UP000515140">
    <property type="component" value="Unplaced"/>
</dbReference>
<dbReference type="Pfam" id="PF02033">
    <property type="entry name" value="RBFA"/>
    <property type="match status" value="1"/>
</dbReference>
<sequence>MWVALGRSRCFSRSGSEVAAWRGSGAVAAGAWSRRLSPEAGGGGHPAVPSLLRGSPLPRGLHGSPVACGSKNLLKKFASKTKKKFWYESPSLGPHLTHNTSSWENLTKHTSKKTRKEDSIRKRALDGILCRALSDLISTSEVNQDVYDLNVEFSKVSLAPDFSACRVYWKTSLSAEQNDHIETVLRRSASRFRHLLITHQILRNVPPVVFIRDKESAAIAEVNRLLEIADFGPPDEKDLTQSDPSECKASAASVSSHVSESTVQPSLFGINHEALHKQIMEYKRNKEKGHEGVSIGSAEQEREQVSMLQKQVKKKMKKAKRPKDDDITPQEYFLNRYDNQLDKDDTFFEECKPEYELQEALEKLELEDNSICEEQSSLTAGLGENKLKKC</sequence>
<dbReference type="GO" id="GO:0006364">
    <property type="term" value="P:rRNA processing"/>
    <property type="evidence" value="ECO:0007669"/>
    <property type="project" value="InterPro"/>
</dbReference>
<keyword evidence="1" id="KW-1185">Reference proteome</keyword>
<dbReference type="PROSITE" id="PS01319">
    <property type="entry name" value="RBFA"/>
    <property type="match status" value="1"/>
</dbReference>
<dbReference type="AlphaFoldDB" id="A0A6P5KAN8"/>
<dbReference type="Gene3D" id="3.30.300.20">
    <property type="match status" value="1"/>
</dbReference>
<gene>
    <name evidence="2" type="primary">RBFA</name>
</gene>
<dbReference type="PANTHER" id="PTHR14725">
    <property type="entry name" value="RIBOSOME-BINDING FACTOR A, MITOCHONDRIAL-RELATED"/>
    <property type="match status" value="1"/>
</dbReference>
<dbReference type="InterPro" id="IPR000238">
    <property type="entry name" value="RbfA"/>
</dbReference>
<dbReference type="PANTHER" id="PTHR14725:SF0">
    <property type="entry name" value="RIBOSOME-BINDING FACTOR A, MITOCHONDRIAL-RELATED"/>
    <property type="match status" value="1"/>
</dbReference>
<organism evidence="1 2">
    <name type="scientific">Phascolarctos cinereus</name>
    <name type="common">Koala</name>
    <dbReference type="NCBI Taxonomy" id="38626"/>
    <lineage>
        <taxon>Eukaryota</taxon>
        <taxon>Metazoa</taxon>
        <taxon>Chordata</taxon>
        <taxon>Craniata</taxon>
        <taxon>Vertebrata</taxon>
        <taxon>Euteleostomi</taxon>
        <taxon>Mammalia</taxon>
        <taxon>Metatheria</taxon>
        <taxon>Diprotodontia</taxon>
        <taxon>Phascolarctidae</taxon>
        <taxon>Phascolarctos</taxon>
    </lineage>
</organism>
<dbReference type="InterPro" id="IPR015946">
    <property type="entry name" value="KH_dom-like_a/b"/>
</dbReference>
<protein>
    <submittedName>
        <fullName evidence="2">Ribosome-binding factor A, mitochondrial isoform X2</fullName>
    </submittedName>
</protein>
<reference evidence="2" key="1">
    <citation type="submission" date="2025-08" db="UniProtKB">
        <authorList>
            <consortium name="RefSeq"/>
        </authorList>
    </citation>
    <scope>IDENTIFICATION</scope>
    <source>
        <tissue evidence="2">Spleen</tissue>
    </source>
</reference>
<evidence type="ECO:0000313" key="1">
    <source>
        <dbReference type="Proteomes" id="UP000515140"/>
    </source>
</evidence>
<dbReference type="InterPro" id="IPR039212">
    <property type="entry name" value="RBFA_mitochondrial"/>
</dbReference>
<dbReference type="RefSeq" id="XP_020842548.1">
    <property type="nucleotide sequence ID" value="XM_020986889.1"/>
</dbReference>
<dbReference type="CTD" id="79863"/>